<evidence type="ECO:0000256" key="1">
    <source>
        <dbReference type="SAM" id="MobiDB-lite"/>
    </source>
</evidence>
<organism evidence="2 3">
    <name type="scientific">Stephania cephalantha</name>
    <dbReference type="NCBI Taxonomy" id="152367"/>
    <lineage>
        <taxon>Eukaryota</taxon>
        <taxon>Viridiplantae</taxon>
        <taxon>Streptophyta</taxon>
        <taxon>Embryophyta</taxon>
        <taxon>Tracheophyta</taxon>
        <taxon>Spermatophyta</taxon>
        <taxon>Magnoliopsida</taxon>
        <taxon>Ranunculales</taxon>
        <taxon>Menispermaceae</taxon>
        <taxon>Menispermoideae</taxon>
        <taxon>Cissampelideae</taxon>
        <taxon>Stephania</taxon>
    </lineage>
</organism>
<dbReference type="Proteomes" id="UP001419268">
    <property type="component" value="Unassembled WGS sequence"/>
</dbReference>
<gene>
    <name evidence="2" type="ORF">Scep_030109</name>
</gene>
<feature type="region of interest" description="Disordered" evidence="1">
    <location>
        <begin position="63"/>
        <end position="97"/>
    </location>
</feature>
<evidence type="ECO:0000313" key="2">
    <source>
        <dbReference type="EMBL" id="KAK9083638.1"/>
    </source>
</evidence>
<comment type="caution">
    <text evidence="2">The sequence shown here is derived from an EMBL/GenBank/DDBJ whole genome shotgun (WGS) entry which is preliminary data.</text>
</comment>
<name>A0AAP0HCW3_9MAGN</name>
<evidence type="ECO:0000313" key="3">
    <source>
        <dbReference type="Proteomes" id="UP001419268"/>
    </source>
</evidence>
<keyword evidence="3" id="KW-1185">Reference proteome</keyword>
<dbReference type="EMBL" id="JBBNAG010000013">
    <property type="protein sequence ID" value="KAK9083638.1"/>
    <property type="molecule type" value="Genomic_DNA"/>
</dbReference>
<proteinExistence type="predicted"/>
<accession>A0AAP0HCW3</accession>
<reference evidence="2 3" key="1">
    <citation type="submission" date="2024-01" db="EMBL/GenBank/DDBJ databases">
        <title>Genome assemblies of Stephania.</title>
        <authorList>
            <person name="Yang L."/>
        </authorList>
    </citation>
    <scope>NUCLEOTIDE SEQUENCE [LARGE SCALE GENOMIC DNA]</scope>
    <source>
        <strain evidence="2">JXDWG</strain>
        <tissue evidence="2">Leaf</tissue>
    </source>
</reference>
<dbReference type="AlphaFoldDB" id="A0AAP0HCW3"/>
<protein>
    <submittedName>
        <fullName evidence="2">Uncharacterized protein</fullName>
    </submittedName>
</protein>
<sequence length="97" mass="10072">MPPLVDGSAGGVGVDWEAEKAVESDVVGEAEDQGAFDEEVWLDDGQSELGRECDVRVALLVSSSPPSPHRLPLAGTKTTAMSAGKPRSPRGVVSTEP</sequence>